<name>A0A1R3KYW3_9ROSI</name>
<organism evidence="1 2">
    <name type="scientific">Corchorus olitorius</name>
    <dbReference type="NCBI Taxonomy" id="93759"/>
    <lineage>
        <taxon>Eukaryota</taxon>
        <taxon>Viridiplantae</taxon>
        <taxon>Streptophyta</taxon>
        <taxon>Embryophyta</taxon>
        <taxon>Tracheophyta</taxon>
        <taxon>Spermatophyta</taxon>
        <taxon>Magnoliopsida</taxon>
        <taxon>eudicotyledons</taxon>
        <taxon>Gunneridae</taxon>
        <taxon>Pentapetalae</taxon>
        <taxon>rosids</taxon>
        <taxon>malvids</taxon>
        <taxon>Malvales</taxon>
        <taxon>Malvaceae</taxon>
        <taxon>Grewioideae</taxon>
        <taxon>Apeibeae</taxon>
        <taxon>Corchorus</taxon>
    </lineage>
</organism>
<evidence type="ECO:0000313" key="1">
    <source>
        <dbReference type="EMBL" id="OMP12272.1"/>
    </source>
</evidence>
<dbReference type="AlphaFoldDB" id="A0A1R3KYW3"/>
<dbReference type="Proteomes" id="UP000187203">
    <property type="component" value="Unassembled WGS sequence"/>
</dbReference>
<evidence type="ECO:0000313" key="2">
    <source>
        <dbReference type="Proteomes" id="UP000187203"/>
    </source>
</evidence>
<dbReference type="OrthoDB" id="1002512at2759"/>
<accession>A0A1R3KYW3</accession>
<protein>
    <submittedName>
        <fullName evidence="1">Uncharacterized protein</fullName>
    </submittedName>
</protein>
<reference evidence="2" key="1">
    <citation type="submission" date="2013-09" db="EMBL/GenBank/DDBJ databases">
        <title>Corchorus olitorius genome sequencing.</title>
        <authorList>
            <person name="Alam M."/>
            <person name="Haque M.S."/>
            <person name="Islam M.S."/>
            <person name="Emdad E.M."/>
            <person name="Islam M.M."/>
            <person name="Ahmed B."/>
            <person name="Halim A."/>
            <person name="Hossen Q.M.M."/>
            <person name="Hossain M.Z."/>
            <person name="Ahmed R."/>
            <person name="Khan M.M."/>
            <person name="Islam R."/>
            <person name="Rashid M.M."/>
            <person name="Khan S.A."/>
            <person name="Rahman M.S."/>
            <person name="Alam M."/>
            <person name="Yahiya A.S."/>
            <person name="Khan M.S."/>
            <person name="Azam M.S."/>
            <person name="Haque T."/>
            <person name="Lashkar M.Z.H."/>
            <person name="Akhand A.I."/>
            <person name="Morshed G."/>
            <person name="Roy S."/>
            <person name="Uddin K.S."/>
            <person name="Rabeya T."/>
            <person name="Hossain A.S."/>
            <person name="Chowdhury A."/>
            <person name="Snigdha A.R."/>
            <person name="Mortoza M.S."/>
            <person name="Matin S.A."/>
            <person name="Hoque S.M.E."/>
            <person name="Islam M.K."/>
            <person name="Roy D.K."/>
            <person name="Haider R."/>
            <person name="Moosa M.M."/>
            <person name="Elias S.M."/>
            <person name="Hasan A.M."/>
            <person name="Jahan S."/>
            <person name="Shafiuddin M."/>
            <person name="Mahmood N."/>
            <person name="Shommy N.S."/>
        </authorList>
    </citation>
    <scope>NUCLEOTIDE SEQUENCE [LARGE SCALE GENOMIC DNA]</scope>
    <source>
        <strain evidence="2">cv. O-4</strain>
    </source>
</reference>
<comment type="caution">
    <text evidence="1">The sequence shown here is derived from an EMBL/GenBank/DDBJ whole genome shotgun (WGS) entry which is preliminary data.</text>
</comment>
<keyword evidence="2" id="KW-1185">Reference proteome</keyword>
<gene>
    <name evidence="1" type="ORF">COLO4_03343</name>
</gene>
<sequence>MDAWNFLDEVTAMEVALEWEREMKRVMEESLWGDEMALQDKLQERSTLMADKERMVADIEIKKKLIDDFMVFMEAIENNDLEKVQKFDEKALMDAVVTMINGDGSYGGNSGGFD</sequence>
<proteinExistence type="predicted"/>
<dbReference type="EMBL" id="AWUE01009604">
    <property type="protein sequence ID" value="OMP12272.1"/>
    <property type="molecule type" value="Genomic_DNA"/>
</dbReference>